<feature type="domain" description="BHLH" evidence="7">
    <location>
        <begin position="146"/>
        <end position="195"/>
    </location>
</feature>
<evidence type="ECO:0000256" key="4">
    <source>
        <dbReference type="ARBA" id="ARBA00023242"/>
    </source>
</evidence>
<name>A0AAE1JVP7_9FABA</name>
<dbReference type="Proteomes" id="UP001293593">
    <property type="component" value="Unassembled WGS sequence"/>
</dbReference>
<keyword evidence="2" id="KW-0805">Transcription regulation</keyword>
<proteinExistence type="predicted"/>
<evidence type="ECO:0000313" key="9">
    <source>
        <dbReference type="Proteomes" id="UP001293593"/>
    </source>
</evidence>
<dbReference type="AlphaFoldDB" id="A0AAE1JVP7"/>
<dbReference type="SMART" id="SM00353">
    <property type="entry name" value="HLH"/>
    <property type="match status" value="1"/>
</dbReference>
<evidence type="ECO:0000259" key="7">
    <source>
        <dbReference type="PROSITE" id="PS50888"/>
    </source>
</evidence>
<comment type="caution">
    <text evidence="8">The sequence shown here is derived from an EMBL/GenBank/DDBJ whole genome shotgun (WGS) entry which is preliminary data.</text>
</comment>
<dbReference type="InterPro" id="IPR052610">
    <property type="entry name" value="bHLH_transcription_regulator"/>
</dbReference>
<feature type="region of interest" description="Disordered" evidence="6">
    <location>
        <begin position="54"/>
        <end position="76"/>
    </location>
</feature>
<sequence>MMEAEFVSNPNYSSANNEFEYYQGMEDTTLFEQIPLDYFDGLDFHSLVSDSCNHQNPQSITIAPPPAPTPNKSATTSRLISFEQSNNNNNAHRFYNNLGSNVIETPNKETVLNFEFLSRQGAYFEDINERLAATNMTSTAVTRNSLQAQDHVLAERRRRGKLNQKFIALSSIIPGRKKMDKASVLGDAIEYVEQLKERQKDLEEQVAMKRKESVRRCILFAGDNDKSPSCEVSEQALAEMEAKVLGKEVLIRIQCEQQRGCEAKILRELGNLRLKAKSSSILPFGETTQYITIIAEMEKENSMTANDLVISLRKGLTLFE</sequence>
<dbReference type="GO" id="GO:0046983">
    <property type="term" value="F:protein dimerization activity"/>
    <property type="evidence" value="ECO:0007669"/>
    <property type="project" value="InterPro"/>
</dbReference>
<evidence type="ECO:0000256" key="2">
    <source>
        <dbReference type="ARBA" id="ARBA00023015"/>
    </source>
</evidence>
<accession>A0AAE1JVP7</accession>
<dbReference type="SUPFAM" id="SSF47459">
    <property type="entry name" value="HLH, helix-loop-helix DNA-binding domain"/>
    <property type="match status" value="1"/>
</dbReference>
<dbReference type="PANTHER" id="PTHR45959:SF73">
    <property type="entry name" value="TRANSCRIPTION FACTOR BHLH25"/>
    <property type="match status" value="1"/>
</dbReference>
<evidence type="ECO:0000256" key="3">
    <source>
        <dbReference type="ARBA" id="ARBA00023163"/>
    </source>
</evidence>
<dbReference type="GO" id="GO:0005634">
    <property type="term" value="C:nucleus"/>
    <property type="evidence" value="ECO:0007669"/>
    <property type="project" value="UniProtKB-SubCell"/>
</dbReference>
<reference evidence="8" key="1">
    <citation type="submission" date="2023-10" db="EMBL/GenBank/DDBJ databases">
        <title>Chromosome-level genome of the transformable northern wattle, Acacia crassicarpa.</title>
        <authorList>
            <person name="Massaro I."/>
            <person name="Sinha N.R."/>
            <person name="Poethig S."/>
            <person name="Leichty A.R."/>
        </authorList>
    </citation>
    <scope>NUCLEOTIDE SEQUENCE</scope>
    <source>
        <strain evidence="8">Acra3RX</strain>
        <tissue evidence="8">Leaf</tissue>
    </source>
</reference>
<feature type="coiled-coil region" evidence="5">
    <location>
        <begin position="185"/>
        <end position="212"/>
    </location>
</feature>
<evidence type="ECO:0000256" key="6">
    <source>
        <dbReference type="SAM" id="MobiDB-lite"/>
    </source>
</evidence>
<gene>
    <name evidence="8" type="ORF">QN277_003382</name>
</gene>
<keyword evidence="5" id="KW-0175">Coiled coil</keyword>
<protein>
    <recommendedName>
        <fullName evidence="7">BHLH domain-containing protein</fullName>
    </recommendedName>
</protein>
<keyword evidence="3" id="KW-0804">Transcription</keyword>
<dbReference type="PROSITE" id="PS50888">
    <property type="entry name" value="BHLH"/>
    <property type="match status" value="1"/>
</dbReference>
<organism evidence="8 9">
    <name type="scientific">Acacia crassicarpa</name>
    <name type="common">northern wattle</name>
    <dbReference type="NCBI Taxonomy" id="499986"/>
    <lineage>
        <taxon>Eukaryota</taxon>
        <taxon>Viridiplantae</taxon>
        <taxon>Streptophyta</taxon>
        <taxon>Embryophyta</taxon>
        <taxon>Tracheophyta</taxon>
        <taxon>Spermatophyta</taxon>
        <taxon>Magnoliopsida</taxon>
        <taxon>eudicotyledons</taxon>
        <taxon>Gunneridae</taxon>
        <taxon>Pentapetalae</taxon>
        <taxon>rosids</taxon>
        <taxon>fabids</taxon>
        <taxon>Fabales</taxon>
        <taxon>Fabaceae</taxon>
        <taxon>Caesalpinioideae</taxon>
        <taxon>mimosoid clade</taxon>
        <taxon>Acacieae</taxon>
        <taxon>Acacia</taxon>
    </lineage>
</organism>
<keyword evidence="4" id="KW-0539">Nucleus</keyword>
<dbReference type="InterPro" id="IPR011598">
    <property type="entry name" value="bHLH_dom"/>
</dbReference>
<evidence type="ECO:0000256" key="5">
    <source>
        <dbReference type="SAM" id="Coils"/>
    </source>
</evidence>
<keyword evidence="9" id="KW-1185">Reference proteome</keyword>
<dbReference type="EMBL" id="JAWXYG010000010">
    <property type="protein sequence ID" value="KAK4260239.1"/>
    <property type="molecule type" value="Genomic_DNA"/>
</dbReference>
<dbReference type="PANTHER" id="PTHR45959">
    <property type="entry name" value="BHLH TRANSCRIPTION FACTOR"/>
    <property type="match status" value="1"/>
</dbReference>
<comment type="subcellular location">
    <subcellularLocation>
        <location evidence="1">Nucleus</location>
    </subcellularLocation>
</comment>
<dbReference type="InterPro" id="IPR036638">
    <property type="entry name" value="HLH_DNA-bd_sf"/>
</dbReference>
<evidence type="ECO:0000313" key="8">
    <source>
        <dbReference type="EMBL" id="KAK4260239.1"/>
    </source>
</evidence>
<dbReference type="Pfam" id="PF00010">
    <property type="entry name" value="HLH"/>
    <property type="match status" value="1"/>
</dbReference>
<evidence type="ECO:0000256" key="1">
    <source>
        <dbReference type="ARBA" id="ARBA00004123"/>
    </source>
</evidence>
<dbReference type="Gene3D" id="4.10.280.10">
    <property type="entry name" value="Helix-loop-helix DNA-binding domain"/>
    <property type="match status" value="1"/>
</dbReference>